<proteinExistence type="predicted"/>
<feature type="region of interest" description="Disordered" evidence="1">
    <location>
        <begin position="37"/>
        <end position="88"/>
    </location>
</feature>
<feature type="compositionally biased region" description="Basic and acidic residues" evidence="1">
    <location>
        <begin position="37"/>
        <end position="53"/>
    </location>
</feature>
<protein>
    <submittedName>
        <fullName evidence="2">SH3 domain-containing protein</fullName>
    </submittedName>
</protein>
<dbReference type="EMBL" id="LR729909">
    <property type="protein sequence ID" value="VWP02076.1"/>
    <property type="molecule type" value="Genomic_DNA"/>
</dbReference>
<reference evidence="2" key="1">
    <citation type="submission" date="2019-10" db="EMBL/GenBank/DDBJ databases">
        <authorList>
            <person name="Nor Muhammad N."/>
        </authorList>
    </citation>
    <scope>NUCLEOTIDE SEQUENCE</scope>
</reference>
<dbReference type="AlphaFoldDB" id="A0A5K1K7Y9"/>
<name>A0A5K1K7Y9_9APHY</name>
<evidence type="ECO:0000256" key="1">
    <source>
        <dbReference type="SAM" id="MobiDB-lite"/>
    </source>
</evidence>
<gene>
    <name evidence="2" type="primary">G4NIU3</name>
</gene>
<organism evidence="2">
    <name type="scientific">Ganoderma boninense</name>
    <dbReference type="NCBI Taxonomy" id="34458"/>
    <lineage>
        <taxon>Eukaryota</taxon>
        <taxon>Fungi</taxon>
        <taxon>Dikarya</taxon>
        <taxon>Basidiomycota</taxon>
        <taxon>Agaricomycotina</taxon>
        <taxon>Agaricomycetes</taxon>
        <taxon>Polyporales</taxon>
        <taxon>Polyporaceae</taxon>
        <taxon>Ganoderma</taxon>
    </lineage>
</organism>
<evidence type="ECO:0000313" key="2">
    <source>
        <dbReference type="EMBL" id="VWP02076.1"/>
    </source>
</evidence>
<sequence length="88" mass="9091">MIWFGILDLLAGPVFLFFFLYKLRGVDYAAFGLQSGKHTDTETAHSHNGHEKPANGVAGNTPAPAANGSPPAAGGSSVSMPVPVTNPV</sequence>
<accession>A0A5K1K7Y9</accession>
<feature type="compositionally biased region" description="Low complexity" evidence="1">
    <location>
        <begin position="54"/>
        <end position="79"/>
    </location>
</feature>